<comment type="similarity">
    <text evidence="2">Belongs to the EamA transporter family.</text>
</comment>
<evidence type="ECO:0000256" key="5">
    <source>
        <dbReference type="ARBA" id="ARBA00023136"/>
    </source>
</evidence>
<dbReference type="OrthoDB" id="5430053at2"/>
<protein>
    <submittedName>
        <fullName evidence="8">EamA family transporter</fullName>
    </submittedName>
</protein>
<dbReference type="SUPFAM" id="SSF103481">
    <property type="entry name" value="Multidrug resistance efflux transporter EmrE"/>
    <property type="match status" value="2"/>
</dbReference>
<comment type="caution">
    <text evidence="8">The sequence shown here is derived from an EMBL/GenBank/DDBJ whole genome shotgun (WGS) entry which is preliminary data.</text>
</comment>
<gene>
    <name evidence="8" type="ORF">CVS30_13865</name>
</gene>
<dbReference type="PANTHER" id="PTHR32322">
    <property type="entry name" value="INNER MEMBRANE TRANSPORTER"/>
    <property type="match status" value="1"/>
</dbReference>
<evidence type="ECO:0000256" key="3">
    <source>
        <dbReference type="ARBA" id="ARBA00022692"/>
    </source>
</evidence>
<dbReference type="AlphaFoldDB" id="A0A2V5IUD1"/>
<comment type="subcellular location">
    <subcellularLocation>
        <location evidence="1">Membrane</location>
        <topology evidence="1">Multi-pass membrane protein</topology>
    </subcellularLocation>
</comment>
<dbReference type="PANTHER" id="PTHR32322:SF2">
    <property type="entry name" value="EAMA DOMAIN-CONTAINING PROTEIN"/>
    <property type="match status" value="1"/>
</dbReference>
<dbReference type="InterPro" id="IPR000620">
    <property type="entry name" value="EamA_dom"/>
</dbReference>
<feature type="domain" description="EamA" evidence="7">
    <location>
        <begin position="136"/>
        <end position="267"/>
    </location>
</feature>
<evidence type="ECO:0000256" key="6">
    <source>
        <dbReference type="SAM" id="Phobius"/>
    </source>
</evidence>
<evidence type="ECO:0000259" key="7">
    <source>
        <dbReference type="Pfam" id="PF00892"/>
    </source>
</evidence>
<feature type="domain" description="EamA" evidence="7">
    <location>
        <begin position="3"/>
        <end position="125"/>
    </location>
</feature>
<feature type="transmembrane region" description="Helical" evidence="6">
    <location>
        <begin position="230"/>
        <end position="249"/>
    </location>
</feature>
<feature type="transmembrane region" description="Helical" evidence="6">
    <location>
        <begin position="255"/>
        <end position="272"/>
    </location>
</feature>
<keyword evidence="5 6" id="KW-0472">Membrane</keyword>
<dbReference type="InterPro" id="IPR037185">
    <property type="entry name" value="EmrE-like"/>
</dbReference>
<proteinExistence type="inferred from homology"/>
<accession>A0A2V5IUD1</accession>
<evidence type="ECO:0000256" key="4">
    <source>
        <dbReference type="ARBA" id="ARBA00022989"/>
    </source>
</evidence>
<feature type="transmembrane region" description="Helical" evidence="6">
    <location>
        <begin position="26"/>
        <end position="44"/>
    </location>
</feature>
<dbReference type="Proteomes" id="UP000247980">
    <property type="component" value="Unassembled WGS sequence"/>
</dbReference>
<feature type="transmembrane region" description="Helical" evidence="6">
    <location>
        <begin position="199"/>
        <end position="218"/>
    </location>
</feature>
<feature type="transmembrane region" description="Helical" evidence="6">
    <location>
        <begin position="166"/>
        <end position="187"/>
    </location>
</feature>
<dbReference type="InterPro" id="IPR050638">
    <property type="entry name" value="AA-Vitamin_Transporters"/>
</dbReference>
<dbReference type="Gene3D" id="1.10.3730.20">
    <property type="match status" value="1"/>
</dbReference>
<evidence type="ECO:0000313" key="9">
    <source>
        <dbReference type="Proteomes" id="UP000247980"/>
    </source>
</evidence>
<feature type="transmembrane region" description="Helical" evidence="6">
    <location>
        <begin position="110"/>
        <end position="129"/>
    </location>
</feature>
<name>A0A2V5IUD1_9MICC</name>
<dbReference type="GO" id="GO:0016020">
    <property type="term" value="C:membrane"/>
    <property type="evidence" value="ECO:0007669"/>
    <property type="project" value="UniProtKB-SubCell"/>
</dbReference>
<feature type="transmembrane region" description="Helical" evidence="6">
    <location>
        <begin position="81"/>
        <end position="103"/>
    </location>
</feature>
<dbReference type="EMBL" id="QJVC01000017">
    <property type="protein sequence ID" value="PYI37784.1"/>
    <property type="molecule type" value="Genomic_DNA"/>
</dbReference>
<feature type="transmembrane region" description="Helical" evidence="6">
    <location>
        <begin position="135"/>
        <end position="154"/>
    </location>
</feature>
<keyword evidence="4 6" id="KW-1133">Transmembrane helix</keyword>
<keyword evidence="3 6" id="KW-0812">Transmembrane</keyword>
<keyword evidence="9" id="KW-1185">Reference proteome</keyword>
<evidence type="ECO:0000256" key="1">
    <source>
        <dbReference type="ARBA" id="ARBA00004141"/>
    </source>
</evidence>
<evidence type="ECO:0000313" key="8">
    <source>
        <dbReference type="EMBL" id="PYI37784.1"/>
    </source>
</evidence>
<evidence type="ECO:0000256" key="2">
    <source>
        <dbReference type="ARBA" id="ARBA00007362"/>
    </source>
</evidence>
<reference evidence="8 9" key="1">
    <citation type="submission" date="2018-05" db="EMBL/GenBank/DDBJ databases">
        <title>Genetic diversity of glacier-inhabiting Cryobacterium bacteria in China and description of Cryobacterium mengkeensis sp. nov. and Arthrobacter glacialis sp. nov.</title>
        <authorList>
            <person name="Liu Q."/>
            <person name="Xin Y.-H."/>
        </authorList>
    </citation>
    <scope>NUCLEOTIDE SEQUENCE [LARGE SCALE GENOMIC DNA]</scope>
    <source>
        <strain evidence="8 9">B7</strain>
    </source>
</reference>
<feature type="transmembrane region" description="Helical" evidence="6">
    <location>
        <begin position="56"/>
        <end position="75"/>
    </location>
</feature>
<dbReference type="Pfam" id="PF00892">
    <property type="entry name" value="EamA"/>
    <property type="match status" value="2"/>
</dbReference>
<organism evidence="8 9">
    <name type="scientific">Arthrobacter psychrolactophilus</name>
    <dbReference type="NCBI Taxonomy" id="92442"/>
    <lineage>
        <taxon>Bacteria</taxon>
        <taxon>Bacillati</taxon>
        <taxon>Actinomycetota</taxon>
        <taxon>Actinomycetes</taxon>
        <taxon>Micrococcales</taxon>
        <taxon>Micrococcaceae</taxon>
        <taxon>Arthrobacter</taxon>
    </lineage>
</organism>
<sequence>MTAIAPIVWGTSYIVTTELLPPGHPLFAALMRSLPAGVIALVIARKLPKGAWWWKSAILGTLNIGLFFPLLFIAAGRLPGGVAATLGATQPILVTILAVLVLAERLSWWRLGWGLVGVGGVALVVLGPGAGFDPVGIAAGIGGSAAMGVGVILAKRWGRPPGLSAMGFAGWQLAAGGLVLLIPTLVFEGIPARIDAAGVAGYLWLGLIGGLLAYTLWFRGIGRLPVTATALLGLLSPLVAASLGVTIGGETLDNLQLAGFALALAALAAGQFSPRFRRQDSLPPLTNRFQQSHELR</sequence>